<protein>
    <submittedName>
        <fullName evidence="2">Chitinase class I</fullName>
    </submittedName>
</protein>
<evidence type="ECO:0000259" key="1">
    <source>
        <dbReference type="Pfam" id="PF00182"/>
    </source>
</evidence>
<dbReference type="InterPro" id="IPR000726">
    <property type="entry name" value="Glyco_hydro_19_cat"/>
</dbReference>
<dbReference type="Pfam" id="PF00182">
    <property type="entry name" value="Glyco_hydro_19"/>
    <property type="match status" value="1"/>
</dbReference>
<dbReference type="Gene3D" id="1.10.530.10">
    <property type="match status" value="1"/>
</dbReference>
<dbReference type="AlphaFoldDB" id="A0A1T4TB82"/>
<name>A0A1T4TB82_9HYPH</name>
<evidence type="ECO:0000313" key="3">
    <source>
        <dbReference type="Proteomes" id="UP000190092"/>
    </source>
</evidence>
<dbReference type="STRING" id="225324.SAMN02745126_05963"/>
<dbReference type="Proteomes" id="UP000190092">
    <property type="component" value="Unassembled WGS sequence"/>
</dbReference>
<dbReference type="GO" id="GO:0004568">
    <property type="term" value="F:chitinase activity"/>
    <property type="evidence" value="ECO:0007669"/>
    <property type="project" value="InterPro"/>
</dbReference>
<keyword evidence="3" id="KW-1185">Reference proteome</keyword>
<organism evidence="2 3">
    <name type="scientific">Enhydrobacter aerosaccus</name>
    <dbReference type="NCBI Taxonomy" id="225324"/>
    <lineage>
        <taxon>Bacteria</taxon>
        <taxon>Pseudomonadati</taxon>
        <taxon>Pseudomonadota</taxon>
        <taxon>Alphaproteobacteria</taxon>
        <taxon>Hyphomicrobiales</taxon>
        <taxon>Enhydrobacter</taxon>
    </lineage>
</organism>
<dbReference type="GO" id="GO:0016998">
    <property type="term" value="P:cell wall macromolecule catabolic process"/>
    <property type="evidence" value="ECO:0007669"/>
    <property type="project" value="InterPro"/>
</dbReference>
<evidence type="ECO:0000313" key="2">
    <source>
        <dbReference type="EMBL" id="SKA37820.1"/>
    </source>
</evidence>
<gene>
    <name evidence="2" type="ORF">SAMN02745126_05963</name>
</gene>
<accession>A0A1T4TB82</accession>
<reference evidence="3" key="1">
    <citation type="submission" date="2017-02" db="EMBL/GenBank/DDBJ databases">
        <authorList>
            <person name="Varghese N."/>
            <person name="Submissions S."/>
        </authorList>
    </citation>
    <scope>NUCLEOTIDE SEQUENCE [LARGE SCALE GENOMIC DNA]</scope>
    <source>
        <strain evidence="3">ATCC 27094</strain>
    </source>
</reference>
<dbReference type="GO" id="GO:0006032">
    <property type="term" value="P:chitin catabolic process"/>
    <property type="evidence" value="ECO:0007669"/>
    <property type="project" value="InterPro"/>
</dbReference>
<dbReference type="SUPFAM" id="SSF53955">
    <property type="entry name" value="Lysozyme-like"/>
    <property type="match status" value="1"/>
</dbReference>
<proteinExistence type="predicted"/>
<sequence length="192" mass="21823">MINRAGFLLPVRQRLFGGILRQSQADGMTSILDGWEARYPHGDLRWLAYALATTTWETAHTMQAVREAYWMSEDWRRQNLRYWPYYGRGYVQLTWRRNYQKMSGAVGVDLVIDPDKALEPAIAAAILFEGMEHGDFTGVGLPYFFNGTREDWDGARAIINGDGDVDRNNVRDSIDIGNLGRAYIAILKEVGA</sequence>
<dbReference type="InterPro" id="IPR023346">
    <property type="entry name" value="Lysozyme-like_dom_sf"/>
</dbReference>
<feature type="domain" description="Glycoside hydrolase family 19 catalytic" evidence="1">
    <location>
        <begin position="71"/>
        <end position="120"/>
    </location>
</feature>
<dbReference type="EMBL" id="FUWJ01000015">
    <property type="protein sequence ID" value="SKA37820.1"/>
    <property type="molecule type" value="Genomic_DNA"/>
</dbReference>